<dbReference type="GO" id="GO:0046872">
    <property type="term" value="F:metal ion binding"/>
    <property type="evidence" value="ECO:0007669"/>
    <property type="project" value="UniProtKB-UniRule"/>
</dbReference>
<comment type="similarity">
    <text evidence="1 5">Belongs to the indoleamine 2,3-dioxygenase family.</text>
</comment>
<dbReference type="PROSITE" id="PS00876">
    <property type="entry name" value="IDO_1"/>
    <property type="match status" value="1"/>
</dbReference>
<comment type="catalytic activity">
    <reaction evidence="5">
        <text>L-tryptophan + O2 = N-formyl-L-kynurenine</text>
        <dbReference type="Rhea" id="RHEA:24536"/>
        <dbReference type="ChEBI" id="CHEBI:15379"/>
        <dbReference type="ChEBI" id="CHEBI:57912"/>
        <dbReference type="ChEBI" id="CHEBI:58629"/>
    </reaction>
</comment>
<keyword evidence="3 4" id="KW-0408">Iron</keyword>
<evidence type="ECO:0000313" key="7">
    <source>
        <dbReference type="Proteomes" id="UP000750334"/>
    </source>
</evidence>
<accession>A0A9P7BC92</accession>
<evidence type="ECO:0000256" key="5">
    <source>
        <dbReference type="RuleBase" id="RU369119"/>
    </source>
</evidence>
<dbReference type="Pfam" id="PF01231">
    <property type="entry name" value="IDO"/>
    <property type="match status" value="1"/>
</dbReference>
<dbReference type="GO" id="GO:0005737">
    <property type="term" value="C:cytoplasm"/>
    <property type="evidence" value="ECO:0007669"/>
    <property type="project" value="TreeGrafter"/>
</dbReference>
<dbReference type="Proteomes" id="UP000750334">
    <property type="component" value="Unassembled WGS sequence"/>
</dbReference>
<evidence type="ECO:0000313" key="6">
    <source>
        <dbReference type="EMBL" id="KAG0669688.1"/>
    </source>
</evidence>
<feature type="binding site" description="proximal binding residue" evidence="4">
    <location>
        <position position="361"/>
    </location>
    <ligand>
        <name>heme b</name>
        <dbReference type="ChEBI" id="CHEBI:60344"/>
    </ligand>
    <ligandPart>
        <name>Fe</name>
        <dbReference type="ChEBI" id="CHEBI:18248"/>
    </ligandPart>
</feature>
<comment type="function">
    <text evidence="5">Produces N-formyl-kynurenine through the oxidation of tryptophan.</text>
</comment>
<evidence type="ECO:0000256" key="4">
    <source>
        <dbReference type="PIRSR" id="PIRSR600898-1"/>
    </source>
</evidence>
<dbReference type="PANTHER" id="PTHR28657:SF5">
    <property type="entry name" value="INDOLEAMINE 2,3-DIOXYGENASE"/>
    <property type="match status" value="1"/>
</dbReference>
<gene>
    <name evidence="6" type="ORF">C6P45_003431</name>
</gene>
<keyword evidence="5" id="KW-0560">Oxidoreductase</keyword>
<dbReference type="GO" id="GO:0034354">
    <property type="term" value="P:'de novo' NAD+ biosynthetic process from L-tryptophan"/>
    <property type="evidence" value="ECO:0007669"/>
    <property type="project" value="TreeGrafter"/>
</dbReference>
<keyword evidence="5" id="KW-0223">Dioxygenase</keyword>
<dbReference type="AlphaFoldDB" id="A0A9P7BC92"/>
<protein>
    <recommendedName>
        <fullName evidence="5">Indoleamine 2,3-dioxygenase</fullName>
        <ecNumber evidence="5">1.13.11.52</ecNumber>
    </recommendedName>
</protein>
<name>A0A9P7BC92_MAUEX</name>
<dbReference type="GO" id="GO:0019441">
    <property type="term" value="P:L-tryptophan catabolic process to kynurenine"/>
    <property type="evidence" value="ECO:0007669"/>
    <property type="project" value="UniProtKB-UniRule"/>
</dbReference>
<dbReference type="EC" id="1.13.11.52" evidence="5"/>
<keyword evidence="7" id="KW-1185">Reference proteome</keyword>
<dbReference type="InterPro" id="IPR037217">
    <property type="entry name" value="Trp/Indoleamine_2_3_dOase-like"/>
</dbReference>
<evidence type="ECO:0000256" key="2">
    <source>
        <dbReference type="ARBA" id="ARBA00022723"/>
    </source>
</evidence>
<dbReference type="PANTHER" id="PTHR28657">
    <property type="entry name" value="INDOLEAMINE 2,3-DIOXYGENASE"/>
    <property type="match status" value="1"/>
</dbReference>
<organism evidence="6 7">
    <name type="scientific">Maudiozyma exigua</name>
    <name type="common">Yeast</name>
    <name type="synonym">Kazachstania exigua</name>
    <dbReference type="NCBI Taxonomy" id="34358"/>
    <lineage>
        <taxon>Eukaryota</taxon>
        <taxon>Fungi</taxon>
        <taxon>Dikarya</taxon>
        <taxon>Ascomycota</taxon>
        <taxon>Saccharomycotina</taxon>
        <taxon>Saccharomycetes</taxon>
        <taxon>Saccharomycetales</taxon>
        <taxon>Saccharomycetaceae</taxon>
        <taxon>Maudiozyma</taxon>
    </lineage>
</organism>
<keyword evidence="4 5" id="KW-0349">Heme</keyword>
<dbReference type="EMBL" id="PUHR01000035">
    <property type="protein sequence ID" value="KAG0669688.1"/>
    <property type="molecule type" value="Genomic_DNA"/>
</dbReference>
<evidence type="ECO:0000256" key="1">
    <source>
        <dbReference type="ARBA" id="ARBA00007119"/>
    </source>
</evidence>
<dbReference type="OrthoDB" id="540174at2759"/>
<comment type="caution">
    <text evidence="6">The sequence shown here is derived from an EMBL/GenBank/DDBJ whole genome shotgun (WGS) entry which is preliminary data.</text>
</comment>
<keyword evidence="2 4" id="KW-0479">Metal-binding</keyword>
<proteinExistence type="inferred from homology"/>
<evidence type="ECO:0000256" key="3">
    <source>
        <dbReference type="ARBA" id="ARBA00023004"/>
    </source>
</evidence>
<dbReference type="GO" id="GO:0020037">
    <property type="term" value="F:heme binding"/>
    <property type="evidence" value="ECO:0007669"/>
    <property type="project" value="UniProtKB-UniRule"/>
</dbReference>
<dbReference type="GO" id="GO:0033754">
    <property type="term" value="F:indoleamine 2,3-dioxygenase activity"/>
    <property type="evidence" value="ECO:0007669"/>
    <property type="project" value="UniProtKB-EC"/>
</dbReference>
<reference evidence="6 7" key="1">
    <citation type="submission" date="2020-11" db="EMBL/GenBank/DDBJ databases">
        <title>Kefir isolates.</title>
        <authorList>
            <person name="Marcisauskas S."/>
            <person name="Kim Y."/>
            <person name="Blasche S."/>
        </authorList>
    </citation>
    <scope>NUCLEOTIDE SEQUENCE [LARGE SCALE GENOMIC DNA]</scope>
    <source>
        <strain evidence="6 7">OG2</strain>
    </source>
</reference>
<dbReference type="SUPFAM" id="SSF140959">
    <property type="entry name" value="Indolic compounds 2,3-dioxygenase-like"/>
    <property type="match status" value="1"/>
</dbReference>
<dbReference type="InterPro" id="IPR000898">
    <property type="entry name" value="Indolamine_dOase"/>
</dbReference>
<sequence length="484" mass="55484">MAATNKIDVSEFDIDENKGFLSPELPLQKLPNEYYSNWETVATNIPQLLLTSQMKRTVDERFPLLKIDQLQTLPELKRAYVLLTFITNAYVWCTNPPNEVIPDNLAEPLLQVCEELELPPTATYSSVVLWNYNVVDSSQPLNLENLSSGLTFTGSFDEAWFYLISVYFEKIGSQCIKYGLRAVESINHGDNVSFLENMKLLASSIDRLTEILKRMDEKCDPYVFYFRIRPFLAGSKNMAKAGLPHGIRYGTNGEYQQWSGGSNAQSSLVQYLDLLLGVTHFSDGGKEHYPRKLITNESQFKKNSYLLNMRQYMPAPHRHFLEYVDQVTNIRQYVLSQGTDSCERLAYDTCISILKNFRDVHLGIIKKYILIPARAERMNETNVKRQGLANSKSSNVNGHVGTGGTSLVKFLTQCRDETSDMAVTKWVQEYLKRDEGAASEHTNLEMNFIFDYNYDFIGFKDKTSNIHLTEDEESGDVDFFIHHW</sequence>
<dbReference type="Gene3D" id="1.20.58.480">
    <property type="match status" value="1"/>
</dbReference>